<dbReference type="PANTHER" id="PTHR46409:SF1">
    <property type="entry name" value="HTH PSQ-TYPE DOMAIN-CONTAINING PROTEIN"/>
    <property type="match status" value="1"/>
</dbReference>
<gene>
    <name evidence="2" type="primary">LOC136078021</name>
</gene>
<sequence>MSNYTSNVKTRHSLATKLSTIVGKGKEFVLSEVPTKRSVIQMGILLKERKEIEFECRKSNFATKELSIELAKLVTAQWFKANSMFKPPVKISKKSLAEKLSSLWFKISRFLKNTKPSKEATNKITNELDSLFDIISCTHTIIICTEAASFCNDPKNCKLGAHVYCSCPLLQKVPVLDLLWLRNQRLKKKEISTMQIGLCDYKESVRLRRRENRKNIQEEAARKREKKENERKYEFNKFQNPELVFNLLEENKNGIDDTDDTYNLNTAQLKNETKTLVDKLLEEKLGKFASLVTRYLKKPILTQNKMTITHAASAAIRYNISNVGGAAIITDIIKDFIAAGYFSPDMSYLSVDPNKMRRAKNNVMKENTIIEANKCSNENIIGIAYDGRKDWTKTLISDKYGKLHHRVIKEEHISVSWEPTGRYLAHITPEPALHPEKPAKKIAEALYDVLEKNNATESCIVIGRESTNINTGWSGGIHAHLEKMLGHKCYWAICMKYTNELKIQHLIVSLDGPTSSKDGFTGSVCKNLKYVNDMTINYNFTPLPDGEELPKLDEKDIKSLSTDAYISYRYVNAIKSGKLSPDLANLKCGSLSHSRWLTTGMALMFLWTRNHNLKYSELEILKILVQFCVKMYFKLYFEISSKHLLEDGPRHILLELKILKTMPVNVANIITPYIQTGAWYSHSECILVSLLTSSNKNKRKFGVDKVLQIRGNNELGDTAVRKRISPKINLDATILQELISWNVKDCYQPIFTCNLSKVEVSKFIENPLKIPKFSIHTQATERCVKGVTEASAIVYGQERRNGFVRTRMIHREKIPTFKSKKDVLEII</sequence>
<keyword evidence="1" id="KW-1185">Reference proteome</keyword>
<dbReference type="RefSeq" id="XP_065648703.1">
    <property type="nucleotide sequence ID" value="XM_065792631.1"/>
</dbReference>
<accession>A0ABM4BI48</accession>
<dbReference type="PANTHER" id="PTHR46409">
    <property type="entry name" value="HTH PSQ-TYPE DOMAIN-CONTAINING PROTEIN"/>
    <property type="match status" value="1"/>
</dbReference>
<protein>
    <submittedName>
        <fullName evidence="2">Uncharacterized protein LOC136078021</fullName>
    </submittedName>
</protein>
<proteinExistence type="predicted"/>
<dbReference type="Proteomes" id="UP001652625">
    <property type="component" value="Chromosome 03"/>
</dbReference>
<dbReference type="GeneID" id="136078021"/>
<name>A0ABM4BI48_HYDVU</name>
<organism evidence="1 2">
    <name type="scientific">Hydra vulgaris</name>
    <name type="common">Hydra</name>
    <name type="synonym">Hydra attenuata</name>
    <dbReference type="NCBI Taxonomy" id="6087"/>
    <lineage>
        <taxon>Eukaryota</taxon>
        <taxon>Metazoa</taxon>
        <taxon>Cnidaria</taxon>
        <taxon>Hydrozoa</taxon>
        <taxon>Hydroidolina</taxon>
        <taxon>Anthoathecata</taxon>
        <taxon>Aplanulata</taxon>
        <taxon>Hydridae</taxon>
        <taxon>Hydra</taxon>
    </lineage>
</organism>
<evidence type="ECO:0000313" key="2">
    <source>
        <dbReference type="RefSeq" id="XP_065648703.1"/>
    </source>
</evidence>
<evidence type="ECO:0000313" key="1">
    <source>
        <dbReference type="Proteomes" id="UP001652625"/>
    </source>
</evidence>
<reference evidence="2" key="1">
    <citation type="submission" date="2025-08" db="UniProtKB">
        <authorList>
            <consortium name="RefSeq"/>
        </authorList>
    </citation>
    <scope>IDENTIFICATION</scope>
</reference>